<evidence type="ECO:0000256" key="4">
    <source>
        <dbReference type="ARBA" id="ARBA00022723"/>
    </source>
</evidence>
<evidence type="ECO:0000256" key="6">
    <source>
        <dbReference type="ARBA" id="ARBA00022842"/>
    </source>
</evidence>
<dbReference type="Pfam" id="PF01850">
    <property type="entry name" value="PIN"/>
    <property type="match status" value="1"/>
</dbReference>
<name>A0A519BNY2_9DELT</name>
<evidence type="ECO:0000259" key="8">
    <source>
        <dbReference type="Pfam" id="PF01850"/>
    </source>
</evidence>
<evidence type="ECO:0000256" key="7">
    <source>
        <dbReference type="ARBA" id="ARBA00038093"/>
    </source>
</evidence>
<dbReference type="InterPro" id="IPR002716">
    <property type="entry name" value="PIN_dom"/>
</dbReference>
<comment type="similarity">
    <text evidence="7">Belongs to the PINc/VapC protein family.</text>
</comment>
<keyword evidence="4" id="KW-0479">Metal-binding</keyword>
<dbReference type="PANTHER" id="PTHR33653">
    <property type="entry name" value="RIBONUCLEASE VAPC2"/>
    <property type="match status" value="1"/>
</dbReference>
<protein>
    <submittedName>
        <fullName evidence="9">Type II toxin-antitoxin system VapC family toxin</fullName>
    </submittedName>
</protein>
<evidence type="ECO:0000313" key="10">
    <source>
        <dbReference type="Proteomes" id="UP000319296"/>
    </source>
</evidence>
<accession>A0A519BNY2</accession>
<dbReference type="InterPro" id="IPR029060">
    <property type="entry name" value="PIN-like_dom_sf"/>
</dbReference>
<dbReference type="EMBL" id="SGBB01000003">
    <property type="protein sequence ID" value="RZD18977.1"/>
    <property type="molecule type" value="Genomic_DNA"/>
</dbReference>
<evidence type="ECO:0000256" key="2">
    <source>
        <dbReference type="ARBA" id="ARBA00022649"/>
    </source>
</evidence>
<feature type="domain" description="PIN" evidence="8">
    <location>
        <begin position="6"/>
        <end position="124"/>
    </location>
</feature>
<keyword evidence="2" id="KW-1277">Toxin-antitoxin system</keyword>
<dbReference type="InterPro" id="IPR050556">
    <property type="entry name" value="Type_II_TA_system_RNase"/>
</dbReference>
<evidence type="ECO:0000256" key="5">
    <source>
        <dbReference type="ARBA" id="ARBA00022801"/>
    </source>
</evidence>
<evidence type="ECO:0000313" key="9">
    <source>
        <dbReference type="EMBL" id="RZD18977.1"/>
    </source>
</evidence>
<keyword evidence="5" id="KW-0378">Hydrolase</keyword>
<gene>
    <name evidence="9" type="ORF">EVG15_02415</name>
</gene>
<dbReference type="Gene3D" id="3.40.50.1010">
    <property type="entry name" value="5'-nuclease"/>
    <property type="match status" value="1"/>
</dbReference>
<dbReference type="Proteomes" id="UP000319296">
    <property type="component" value="Unassembled WGS sequence"/>
</dbReference>
<reference evidence="9 10" key="1">
    <citation type="journal article" date="2019" name="ISME J.">
        <title>Insights into ecological role of a new deltaproteobacterial order Candidatus Acidulodesulfobacterales by metagenomics and metatranscriptomics.</title>
        <authorList>
            <person name="Tan S."/>
            <person name="Liu J."/>
            <person name="Fang Y."/>
            <person name="Hedlund B.P."/>
            <person name="Lian Z.H."/>
            <person name="Huang L.Y."/>
            <person name="Li J.T."/>
            <person name="Huang L.N."/>
            <person name="Li W.J."/>
            <person name="Jiang H.C."/>
            <person name="Dong H.L."/>
            <person name="Shu W.S."/>
        </authorList>
    </citation>
    <scope>NUCLEOTIDE SEQUENCE [LARGE SCALE GENOMIC DNA]</scope>
    <source>
        <strain evidence="9">AP1</strain>
    </source>
</reference>
<dbReference type="SUPFAM" id="SSF88723">
    <property type="entry name" value="PIN domain-like"/>
    <property type="match status" value="1"/>
</dbReference>
<dbReference type="PANTHER" id="PTHR33653:SF1">
    <property type="entry name" value="RIBONUCLEASE VAPC2"/>
    <property type="match status" value="1"/>
</dbReference>
<dbReference type="GO" id="GO:0046872">
    <property type="term" value="F:metal ion binding"/>
    <property type="evidence" value="ECO:0007669"/>
    <property type="project" value="UniProtKB-KW"/>
</dbReference>
<comment type="cofactor">
    <cofactor evidence="1">
        <name>Mg(2+)</name>
        <dbReference type="ChEBI" id="CHEBI:18420"/>
    </cofactor>
</comment>
<evidence type="ECO:0000256" key="3">
    <source>
        <dbReference type="ARBA" id="ARBA00022722"/>
    </source>
</evidence>
<dbReference type="AlphaFoldDB" id="A0A519BNY2"/>
<evidence type="ECO:0000256" key="1">
    <source>
        <dbReference type="ARBA" id="ARBA00001946"/>
    </source>
</evidence>
<sequence length="133" mass="14990">MENSKIILDSCAYSAFLRGHGKVKSVMQISDEIFINSIIIGELLSGFALGNREERNRDILLKFLKSPRVKTVAVNNETSERYAVIINYLRKNGTPIPTNDIWIAASAMEYGLKVVTAGKHYLNVPHIITEFYD</sequence>
<dbReference type="GO" id="GO:0016787">
    <property type="term" value="F:hydrolase activity"/>
    <property type="evidence" value="ECO:0007669"/>
    <property type="project" value="UniProtKB-KW"/>
</dbReference>
<proteinExistence type="inferred from homology"/>
<keyword evidence="6" id="KW-0460">Magnesium</keyword>
<dbReference type="GO" id="GO:0004518">
    <property type="term" value="F:nuclease activity"/>
    <property type="evidence" value="ECO:0007669"/>
    <property type="project" value="UniProtKB-KW"/>
</dbReference>
<dbReference type="CDD" id="cd18753">
    <property type="entry name" value="PIN_VapC4-5_FitB-like"/>
    <property type="match status" value="1"/>
</dbReference>
<comment type="caution">
    <text evidence="9">The sequence shown here is derived from an EMBL/GenBank/DDBJ whole genome shotgun (WGS) entry which is preliminary data.</text>
</comment>
<keyword evidence="3" id="KW-0540">Nuclease</keyword>
<organism evidence="9 10">
    <name type="scientific">Candidatus Acididesulfobacter diazotrophicus</name>
    <dbReference type="NCBI Taxonomy" id="2597226"/>
    <lineage>
        <taxon>Bacteria</taxon>
        <taxon>Deltaproteobacteria</taxon>
        <taxon>Candidatus Acidulodesulfobacterales</taxon>
        <taxon>Candidatus Acididesulfobacter</taxon>
    </lineage>
</organism>